<dbReference type="EMBL" id="QDDL01000009">
    <property type="protein sequence ID" value="PVZ65608.1"/>
    <property type="molecule type" value="Genomic_DNA"/>
</dbReference>
<dbReference type="PANTHER" id="PTHR46568:SF1">
    <property type="entry name" value="ALKYLDIHYDROXYACETONEPHOSPHATE SYNTHASE, PEROXISOMAL"/>
    <property type="match status" value="1"/>
</dbReference>
<feature type="site" description="Important for enzyme activity" evidence="7">
    <location>
        <position position="301"/>
    </location>
</feature>
<feature type="binding site" evidence="6">
    <location>
        <begin position="199"/>
        <end position="202"/>
    </location>
    <ligand>
        <name>FAD</name>
        <dbReference type="ChEBI" id="CHEBI:57692"/>
    </ligand>
</feature>
<organism evidence="9 10">
    <name type="scientific">Pelagibaculum spongiae</name>
    <dbReference type="NCBI Taxonomy" id="2080658"/>
    <lineage>
        <taxon>Bacteria</taxon>
        <taxon>Pseudomonadati</taxon>
        <taxon>Pseudomonadota</taxon>
        <taxon>Gammaproteobacteria</taxon>
        <taxon>Oceanospirillales</taxon>
        <taxon>Pelagibaculum</taxon>
    </lineage>
</organism>
<dbReference type="Gene3D" id="3.30.300.330">
    <property type="match status" value="1"/>
</dbReference>
<dbReference type="Pfam" id="PF02913">
    <property type="entry name" value="FAD-oxidase_C"/>
    <property type="match status" value="1"/>
</dbReference>
<evidence type="ECO:0000256" key="1">
    <source>
        <dbReference type="ARBA" id="ARBA00008000"/>
    </source>
</evidence>
<sequence>MRRWNGWGDDANNFPLNKHARKFLESRVGKAKALPDADFKSALKKVPESRIDNPHPLLSTDAEDRLRHARGQSLEDWLAMREGELGPFPDAVCWPETSEDVKQLLAWAGEQNIKVIPYGGGTSVAGHIIATSSDKRPIVTIDMGRMRQLEDLDTASQIATFGAGVAGPDLEAQLKARGYTLGHYPQSWELSTLGGWIATRSSGQQSYRYGRIEQMFAGGEMETPIGTLEIPEIPANSAGQDMRELVLGSEGRLGIITKAKVRVTPKAEHESFHGVFFPNWQQGHDCLQAIGQEKIPVSMLRLSNPEETSSHMVLAGHPYLLGGLKRYLKLRGCHEGQMCVAMIGATGSKSFAKTALKQAIKQCKRFGGIYIGAPLGKKWEHSRFRSPYVRHTMWDAGFAVDTFETCVKWSNVSKTMQTMEQAVKDAAQEMGVKVQVFTHLSHVYAQGSSIYTTYIFNVAKDYPETLQRWKNFKKASSEAIVACGGTISHQHGVGVDHASYLPAEKGELGMKVMRNNIQLMDPGGIMNPGKLVADIETEVDSLAVQSLDKKKQQQIKQTA</sequence>
<feature type="active site" description="Proton donor/acceptor" evidence="4">
    <location>
        <position position="451"/>
    </location>
</feature>
<feature type="domain" description="FAD-binding PCMH-type" evidence="8">
    <location>
        <begin position="85"/>
        <end position="266"/>
    </location>
</feature>
<dbReference type="PANTHER" id="PTHR46568">
    <property type="entry name" value="ALKYLDIHYDROXYACETONEPHOSPHATE SYNTHASE, PEROXISOMAL"/>
    <property type="match status" value="1"/>
</dbReference>
<evidence type="ECO:0000313" key="9">
    <source>
        <dbReference type="EMBL" id="PVZ65608.1"/>
    </source>
</evidence>
<feature type="binding site" evidence="6">
    <location>
        <begin position="250"/>
        <end position="256"/>
    </location>
    <ligand>
        <name>FAD</name>
        <dbReference type="ChEBI" id="CHEBI:57692"/>
    </ligand>
</feature>
<feature type="binding site" evidence="6">
    <location>
        <begin position="117"/>
        <end position="123"/>
    </location>
    <ligand>
        <name>FAD</name>
        <dbReference type="ChEBI" id="CHEBI:57692"/>
    </ligand>
</feature>
<dbReference type="GO" id="GO:0071949">
    <property type="term" value="F:FAD binding"/>
    <property type="evidence" value="ECO:0007669"/>
    <property type="project" value="InterPro"/>
</dbReference>
<dbReference type="InterPro" id="IPR004113">
    <property type="entry name" value="FAD-bd_oxidored_4_C"/>
</dbReference>
<dbReference type="Gene3D" id="3.30.70.3450">
    <property type="match status" value="1"/>
</dbReference>
<accession>A0A2V1GTV4</accession>
<dbReference type="InterPro" id="IPR016166">
    <property type="entry name" value="FAD-bd_PCMH"/>
</dbReference>
<dbReference type="Gene3D" id="1.10.45.10">
    <property type="entry name" value="Vanillyl-alcohol Oxidase, Chain A, domain 4"/>
    <property type="match status" value="1"/>
</dbReference>
<dbReference type="SUPFAM" id="SSF55103">
    <property type="entry name" value="FAD-linked oxidases, C-terminal domain"/>
    <property type="match status" value="1"/>
</dbReference>
<comment type="caution">
    <text evidence="9">The sequence shown here is derived from an EMBL/GenBank/DDBJ whole genome shotgun (WGS) entry which is preliminary data.</text>
</comment>
<dbReference type="InterPro" id="IPR025650">
    <property type="entry name" value="Alkyl-DHAP_Synthase"/>
</dbReference>
<proteinExistence type="inferred from homology"/>
<dbReference type="GO" id="GO:0008609">
    <property type="term" value="F:alkylglycerone-phosphate synthase activity"/>
    <property type="evidence" value="ECO:0007669"/>
    <property type="project" value="InterPro"/>
</dbReference>
<comment type="similarity">
    <text evidence="1">Belongs to the FAD-binding oxidoreductase/transferase type 4 family.</text>
</comment>
<dbReference type="GO" id="GO:0008610">
    <property type="term" value="P:lipid biosynthetic process"/>
    <property type="evidence" value="ECO:0007669"/>
    <property type="project" value="InterPro"/>
</dbReference>
<evidence type="ECO:0000256" key="7">
    <source>
        <dbReference type="PIRSR" id="PIRSR625650-4"/>
    </source>
</evidence>
<evidence type="ECO:0000313" key="10">
    <source>
        <dbReference type="Proteomes" id="UP000244906"/>
    </source>
</evidence>
<evidence type="ECO:0000256" key="5">
    <source>
        <dbReference type="PIRSR" id="PIRSR625650-2"/>
    </source>
</evidence>
<comment type="cofactor">
    <cofactor evidence="6">
        <name>FAD</name>
        <dbReference type="ChEBI" id="CHEBI:57692"/>
    </cofactor>
</comment>
<reference evidence="9 10" key="1">
    <citation type="submission" date="2018-04" db="EMBL/GenBank/DDBJ databases">
        <title>Thalassorhabdus spongiae gen. nov., sp. nov., isolated from a marine sponge in South-West Iceland.</title>
        <authorList>
            <person name="Knobloch S."/>
            <person name="Daussin A."/>
            <person name="Johannsson R."/>
            <person name="Marteinsson V.T."/>
        </authorList>
    </citation>
    <scope>NUCLEOTIDE SEQUENCE [LARGE SCALE GENOMIC DNA]</scope>
    <source>
        <strain evidence="9 10">Hp12</strain>
    </source>
</reference>
<evidence type="ECO:0000256" key="2">
    <source>
        <dbReference type="ARBA" id="ARBA00022630"/>
    </source>
</evidence>
<dbReference type="Pfam" id="PF01565">
    <property type="entry name" value="FAD_binding_4"/>
    <property type="match status" value="1"/>
</dbReference>
<evidence type="ECO:0000256" key="4">
    <source>
        <dbReference type="PIRSR" id="PIRSR625650-1"/>
    </source>
</evidence>
<keyword evidence="10" id="KW-1185">Reference proteome</keyword>
<gene>
    <name evidence="9" type="ORF">DC094_17125</name>
</gene>
<keyword evidence="2" id="KW-0285">Flavoprotein</keyword>
<dbReference type="InterPro" id="IPR006094">
    <property type="entry name" value="Oxid_FAD_bind_N"/>
</dbReference>
<evidence type="ECO:0000256" key="6">
    <source>
        <dbReference type="PIRSR" id="PIRSR625650-3"/>
    </source>
</evidence>
<name>A0A2V1GTV4_9GAMM</name>
<protein>
    <submittedName>
        <fullName evidence="9">FAD-binding oxidoreductase</fullName>
    </submittedName>
</protein>
<keyword evidence="3 6" id="KW-0274">FAD</keyword>
<dbReference type="RefSeq" id="WP_116688347.1">
    <property type="nucleotide sequence ID" value="NZ_CAWNYD010000009.1"/>
</dbReference>
<dbReference type="PROSITE" id="PS51387">
    <property type="entry name" value="FAD_PCMH"/>
    <property type="match status" value="1"/>
</dbReference>
<dbReference type="Gene3D" id="3.30.465.10">
    <property type="match status" value="1"/>
</dbReference>
<feature type="binding site" evidence="5">
    <location>
        <position position="390"/>
    </location>
    <ligand>
        <name>substrate</name>
    </ligand>
</feature>
<dbReference type="InterPro" id="IPR016169">
    <property type="entry name" value="FAD-bd_PCMH_sub2"/>
</dbReference>
<dbReference type="InterPro" id="IPR036318">
    <property type="entry name" value="FAD-bd_PCMH-like_sf"/>
</dbReference>
<evidence type="ECO:0000256" key="3">
    <source>
        <dbReference type="ARBA" id="ARBA00022827"/>
    </source>
</evidence>
<dbReference type="AlphaFoldDB" id="A0A2V1GTV4"/>
<dbReference type="SUPFAM" id="SSF56176">
    <property type="entry name" value="FAD-binding/transporter-associated domain-like"/>
    <property type="match status" value="1"/>
</dbReference>
<evidence type="ECO:0000259" key="8">
    <source>
        <dbReference type="PROSITE" id="PS51387"/>
    </source>
</evidence>
<dbReference type="InterPro" id="IPR016171">
    <property type="entry name" value="Vanillyl_alc_oxidase_C-sub2"/>
</dbReference>
<dbReference type="OrthoDB" id="9811557at2"/>
<dbReference type="InterPro" id="IPR016164">
    <property type="entry name" value="FAD-linked_Oxase-like_C"/>
</dbReference>
<dbReference type="Proteomes" id="UP000244906">
    <property type="component" value="Unassembled WGS sequence"/>
</dbReference>